<reference evidence="4" key="3">
    <citation type="submission" date="2025-09" db="UniProtKB">
        <authorList>
            <consortium name="Ensembl"/>
        </authorList>
    </citation>
    <scope>IDENTIFICATION</scope>
</reference>
<dbReference type="PANTHER" id="PTHR46908:SF8">
    <property type="entry name" value="C-TYPE LECTIN DOMAIN-CONTAINING PROTEIN"/>
    <property type="match status" value="1"/>
</dbReference>
<organism evidence="4 5">
    <name type="scientific">Ficedula albicollis</name>
    <name type="common">Collared flycatcher</name>
    <name type="synonym">Muscicapa albicollis</name>
    <dbReference type="NCBI Taxonomy" id="59894"/>
    <lineage>
        <taxon>Eukaryota</taxon>
        <taxon>Metazoa</taxon>
        <taxon>Chordata</taxon>
        <taxon>Craniata</taxon>
        <taxon>Vertebrata</taxon>
        <taxon>Euteleostomi</taxon>
        <taxon>Archelosauria</taxon>
        <taxon>Archosauria</taxon>
        <taxon>Dinosauria</taxon>
        <taxon>Saurischia</taxon>
        <taxon>Theropoda</taxon>
        <taxon>Coelurosauria</taxon>
        <taxon>Aves</taxon>
        <taxon>Neognathae</taxon>
        <taxon>Neoaves</taxon>
        <taxon>Telluraves</taxon>
        <taxon>Australaves</taxon>
        <taxon>Passeriformes</taxon>
        <taxon>Muscicapidae</taxon>
        <taxon>Ficedula</taxon>
    </lineage>
</organism>
<evidence type="ECO:0000256" key="1">
    <source>
        <dbReference type="ARBA" id="ARBA00023157"/>
    </source>
</evidence>
<dbReference type="PROSITE" id="PS01180">
    <property type="entry name" value="CUB"/>
    <property type="match status" value="1"/>
</dbReference>
<evidence type="ECO:0000259" key="3">
    <source>
        <dbReference type="PROSITE" id="PS01180"/>
    </source>
</evidence>
<dbReference type="CDD" id="cd00041">
    <property type="entry name" value="CUB"/>
    <property type="match status" value="1"/>
</dbReference>
<dbReference type="SUPFAM" id="SSF49854">
    <property type="entry name" value="Spermadhesin, CUB domain"/>
    <property type="match status" value="1"/>
</dbReference>
<feature type="domain" description="CUB" evidence="3">
    <location>
        <begin position="32"/>
        <end position="91"/>
    </location>
</feature>
<reference evidence="4" key="2">
    <citation type="submission" date="2025-08" db="UniProtKB">
        <authorList>
            <consortium name="Ensembl"/>
        </authorList>
    </citation>
    <scope>IDENTIFICATION</scope>
</reference>
<dbReference type="InterPro" id="IPR052129">
    <property type="entry name" value="Spermadhesin-Link_domain"/>
</dbReference>
<dbReference type="InterPro" id="IPR000859">
    <property type="entry name" value="CUB_dom"/>
</dbReference>
<evidence type="ECO:0000256" key="2">
    <source>
        <dbReference type="PROSITE-ProRule" id="PRU00059"/>
    </source>
</evidence>
<comment type="caution">
    <text evidence="2">Lacks conserved residue(s) required for the propagation of feature annotation.</text>
</comment>
<dbReference type="Pfam" id="PF00431">
    <property type="entry name" value="CUB"/>
    <property type="match status" value="1"/>
</dbReference>
<accession>A0A803VN10</accession>
<dbReference type="InterPro" id="IPR035914">
    <property type="entry name" value="Sperma_CUB_dom_sf"/>
</dbReference>
<name>A0A803VN10_FICAL</name>
<proteinExistence type="predicted"/>
<keyword evidence="5" id="KW-1185">Reference proteome</keyword>
<dbReference type="Gene3D" id="2.60.120.290">
    <property type="entry name" value="Spermadhesin, CUB domain"/>
    <property type="match status" value="1"/>
</dbReference>
<reference evidence="4 5" key="1">
    <citation type="journal article" date="2012" name="Nature">
        <title>The genomic landscape of species divergence in Ficedula flycatchers.</title>
        <authorList>
            <person name="Ellegren H."/>
            <person name="Smeds L."/>
            <person name="Burri R."/>
            <person name="Olason P.I."/>
            <person name="Backstrom N."/>
            <person name="Kawakami T."/>
            <person name="Kunstner A."/>
            <person name="Makinen H."/>
            <person name="Nadachowska-Brzyska K."/>
            <person name="Qvarnstrom A."/>
            <person name="Uebbing S."/>
            <person name="Wolf J.B."/>
        </authorList>
    </citation>
    <scope>NUCLEOTIDE SEQUENCE [LARGE SCALE GENOMIC DNA]</scope>
</reference>
<dbReference type="AlphaFoldDB" id="A0A803VN10"/>
<dbReference type="Ensembl" id="ENSFALT00000025108.1">
    <property type="protein sequence ID" value="ENSFALP00000024116.1"/>
    <property type="gene ID" value="ENSFALG00000023413.1"/>
</dbReference>
<sequence>KDIFSITCVFSKSYVIHAVNSFPFLSAAPYLCGGSVSDSSGVLQSPNYPGSYPNDADCVWEIQVENNFLNIDFLGKYHSQNLLRSLKSYLKQATFLIVKILPITLTAGRPDQNLDCCRIFYSPFSAKAE</sequence>
<dbReference type="PANTHER" id="PTHR46908">
    <property type="entry name" value="CUBILIN-LIKE PROTEIN"/>
    <property type="match status" value="1"/>
</dbReference>
<dbReference type="Proteomes" id="UP000016665">
    <property type="component" value="Chromosome 6"/>
</dbReference>
<protein>
    <recommendedName>
        <fullName evidence="3">CUB domain-containing protein</fullName>
    </recommendedName>
</protein>
<evidence type="ECO:0000313" key="4">
    <source>
        <dbReference type="Ensembl" id="ENSFALP00000024116.1"/>
    </source>
</evidence>
<keyword evidence="1" id="KW-1015">Disulfide bond</keyword>
<evidence type="ECO:0000313" key="5">
    <source>
        <dbReference type="Proteomes" id="UP000016665"/>
    </source>
</evidence>